<organism evidence="2 3">
    <name type="scientific">Phytopseudomonas flavescens</name>
    <dbReference type="NCBI Taxonomy" id="29435"/>
    <lineage>
        <taxon>Bacteria</taxon>
        <taxon>Pseudomonadati</taxon>
        <taxon>Pseudomonadota</taxon>
        <taxon>Gammaproteobacteria</taxon>
        <taxon>Pseudomonadales</taxon>
        <taxon>Pseudomonadaceae</taxon>
        <taxon>Phytopseudomonas</taxon>
    </lineage>
</organism>
<protein>
    <submittedName>
        <fullName evidence="2">Uncharacterized protein</fullName>
    </submittedName>
</protein>
<evidence type="ECO:0000313" key="2">
    <source>
        <dbReference type="EMBL" id="NYH74525.1"/>
    </source>
</evidence>
<gene>
    <name evidence="2" type="ORF">FHR27_003135</name>
</gene>
<dbReference type="EMBL" id="JACBYV010000001">
    <property type="protein sequence ID" value="NYH74525.1"/>
    <property type="molecule type" value="Genomic_DNA"/>
</dbReference>
<proteinExistence type="predicted"/>
<dbReference type="AlphaFoldDB" id="A0A7Z0BQ01"/>
<accession>A0A7Z0BQ01</accession>
<comment type="caution">
    <text evidence="2">The sequence shown here is derived from an EMBL/GenBank/DDBJ whole genome shotgun (WGS) entry which is preliminary data.</text>
</comment>
<sequence>MRAIRGHGPLPQFRGVDNASPIHRSRNRLVDEKSVIHPTAPMPRQLPPYLWERRHARDSRAWPAPTIPWGG</sequence>
<keyword evidence="3" id="KW-1185">Reference proteome</keyword>
<evidence type="ECO:0000313" key="3">
    <source>
        <dbReference type="Proteomes" id="UP000578688"/>
    </source>
</evidence>
<name>A0A7Z0BQ01_9GAMM</name>
<evidence type="ECO:0000256" key="1">
    <source>
        <dbReference type="SAM" id="MobiDB-lite"/>
    </source>
</evidence>
<dbReference type="Proteomes" id="UP000578688">
    <property type="component" value="Unassembled WGS sequence"/>
</dbReference>
<reference evidence="2 3" key="1">
    <citation type="submission" date="2020-07" db="EMBL/GenBank/DDBJ databases">
        <title>Genomic analyses of the natural microbiome of Caenorhabditis elegans.</title>
        <authorList>
            <person name="Samuel B."/>
        </authorList>
    </citation>
    <scope>NUCLEOTIDE SEQUENCE [LARGE SCALE GENOMIC DNA]</scope>
    <source>
        <strain evidence="2 3">BIGb0408</strain>
    </source>
</reference>
<feature type="region of interest" description="Disordered" evidence="1">
    <location>
        <begin position="1"/>
        <end position="28"/>
    </location>
</feature>